<keyword evidence="1" id="KW-1133">Transmembrane helix</keyword>
<dbReference type="AlphaFoldDB" id="E6PE67"/>
<organism evidence="2">
    <name type="scientific">mine drainage metagenome</name>
    <dbReference type="NCBI Taxonomy" id="410659"/>
    <lineage>
        <taxon>unclassified sequences</taxon>
        <taxon>metagenomes</taxon>
        <taxon>ecological metagenomes</taxon>
    </lineage>
</organism>
<keyword evidence="1" id="KW-0812">Transmembrane</keyword>
<protein>
    <submittedName>
        <fullName evidence="2">Uncharacterized protein</fullName>
    </submittedName>
</protein>
<name>E6PE67_9ZZZZ</name>
<comment type="caution">
    <text evidence="2">The sequence shown here is derived from an EMBL/GenBank/DDBJ whole genome shotgun (WGS) entry which is preliminary data.</text>
</comment>
<dbReference type="EMBL" id="CABL01000002">
    <property type="protein sequence ID" value="CBH74752.1"/>
    <property type="molecule type" value="Genomic_DNA"/>
</dbReference>
<evidence type="ECO:0000313" key="2">
    <source>
        <dbReference type="EMBL" id="CBH74752.1"/>
    </source>
</evidence>
<feature type="transmembrane region" description="Helical" evidence="1">
    <location>
        <begin position="20"/>
        <end position="43"/>
    </location>
</feature>
<accession>E6PE67</accession>
<proteinExistence type="predicted"/>
<keyword evidence="1" id="KW-0472">Membrane</keyword>
<reference evidence="2" key="1">
    <citation type="submission" date="2009-10" db="EMBL/GenBank/DDBJ databases">
        <title>Diversity of trophic interactions inside an arsenic-rich microbial ecosystem.</title>
        <authorList>
            <person name="Bertin P.N."/>
            <person name="Heinrich-Salmeron A."/>
            <person name="Pelletier E."/>
            <person name="Goulhen-Chollet F."/>
            <person name="Arsene-Ploetze F."/>
            <person name="Gallien S."/>
            <person name="Calteau A."/>
            <person name="Vallenet D."/>
            <person name="Casiot C."/>
            <person name="Chane-Woon-Ming B."/>
            <person name="Giloteaux L."/>
            <person name="Barakat M."/>
            <person name="Bonnefoy V."/>
            <person name="Bruneel O."/>
            <person name="Chandler M."/>
            <person name="Cleiss J."/>
            <person name="Duran R."/>
            <person name="Elbaz-Poulichet F."/>
            <person name="Fonknechten N."/>
            <person name="Lauga B."/>
            <person name="Mornico D."/>
            <person name="Ortet P."/>
            <person name="Schaeffer C."/>
            <person name="Siguier P."/>
            <person name="Alexander Thil Smith A."/>
            <person name="Van Dorsselaer A."/>
            <person name="Weissenbach J."/>
            <person name="Medigue C."/>
            <person name="Le Paslier D."/>
        </authorList>
    </citation>
    <scope>NUCLEOTIDE SEQUENCE</scope>
</reference>
<evidence type="ECO:0000256" key="1">
    <source>
        <dbReference type="SAM" id="Phobius"/>
    </source>
</evidence>
<sequence>MRKNTRPYGGFEKQVKLNDLIRSAVFFVLALAMVGALCAPALAVQYNLTVENYTPHTFSITTSRQFCIRSPLPVGTVQPNSKHEFTIETDVSGGCSNPFLASELILQLTEGTHPIRVDLYKRALLPWEAASSDRNNVHLLTAFGGAAIILGNDPHYRHGFPC</sequence>
<gene>
    <name evidence="2" type="ORF">CARN1_1855</name>
</gene>